<comment type="similarity">
    <text evidence="2">Belongs to the sulfatase family.</text>
</comment>
<dbReference type="Proteomes" id="UP001165393">
    <property type="component" value="Unassembled WGS sequence"/>
</dbReference>
<accession>A0AA41W5R5</accession>
<dbReference type="InterPro" id="IPR017850">
    <property type="entry name" value="Alkaline_phosphatase_core_sf"/>
</dbReference>
<dbReference type="InterPro" id="IPR035874">
    <property type="entry name" value="IDS"/>
</dbReference>
<keyword evidence="5" id="KW-0378">Hydrolase</keyword>
<comment type="caution">
    <text evidence="9">The sequence shown here is derived from an EMBL/GenBank/DDBJ whole genome shotgun (WGS) entry which is preliminary data.</text>
</comment>
<dbReference type="PANTHER" id="PTHR45953">
    <property type="entry name" value="IDURONATE 2-SULFATASE"/>
    <property type="match status" value="1"/>
</dbReference>
<dbReference type="Gene3D" id="3.40.720.10">
    <property type="entry name" value="Alkaline Phosphatase, subunit A"/>
    <property type="match status" value="1"/>
</dbReference>
<dbReference type="Pfam" id="PF00884">
    <property type="entry name" value="Sulfatase"/>
    <property type="match status" value="1"/>
</dbReference>
<dbReference type="GO" id="GO:0005737">
    <property type="term" value="C:cytoplasm"/>
    <property type="evidence" value="ECO:0007669"/>
    <property type="project" value="TreeGrafter"/>
</dbReference>
<dbReference type="RefSeq" id="WP_251260723.1">
    <property type="nucleotide sequence ID" value="NZ_JAMQGP010000002.1"/>
</dbReference>
<evidence type="ECO:0000256" key="7">
    <source>
        <dbReference type="SAM" id="SignalP"/>
    </source>
</evidence>
<dbReference type="CDD" id="cd16030">
    <property type="entry name" value="iduronate-2-sulfatase"/>
    <property type="match status" value="1"/>
</dbReference>
<dbReference type="EMBL" id="JAMQGP010000002">
    <property type="protein sequence ID" value="MCM2679377.1"/>
    <property type="molecule type" value="Genomic_DNA"/>
</dbReference>
<dbReference type="GO" id="GO:0046872">
    <property type="term" value="F:metal ion binding"/>
    <property type="evidence" value="ECO:0007669"/>
    <property type="project" value="UniProtKB-KW"/>
</dbReference>
<dbReference type="SUPFAM" id="SSF53649">
    <property type="entry name" value="Alkaline phosphatase-like"/>
    <property type="match status" value="1"/>
</dbReference>
<evidence type="ECO:0000256" key="2">
    <source>
        <dbReference type="ARBA" id="ARBA00008779"/>
    </source>
</evidence>
<keyword evidence="4 7" id="KW-0732">Signal</keyword>
<sequence length="481" mass="55279">MKFTNRFFQAFLLCLWLFATTASAKGPNILVIMTDDQNDWSFYGDQSPIKTPNLDLLKQQSVVFNHAYTASPVCGPSRTAFFSGLYPHTTGGYYNKADFWRKKGPLENIETMTELFMRNGYMTYGHGKLYHSKMTKERNKKNWSNKTSGGGFGPWPKKSNYIQTAKQKGNKFFSVEEWDGPDSDFPDIRNADKMREFLSQQHDKPFFAVYGLWRPHSPYTAPRRFFDMYDPESIQFPAGYKADDLDDIPAAGQVFSKIWKGRWDLGGDKQKANWRRVLHGYYACTSFADWNVGQVMKALDKGPNAKDTIVLFWSDNGYHLGEKHHYEKATVWEQAARVPLAIRLPDGLNAGKVVQQPVVNVDFYPTLVELAGLEMPANPIDGKSMVELLKDPNARWDRPAISSYGSGVVSVRDIRFRYIQYPDGSEELYDHDNDPHEWTNLANKPDYDKVKERLKRSLPTKWYPSLGGRFNEGAIQKQQFH</sequence>
<feature type="domain" description="Sulfatase N-terminal" evidence="8">
    <location>
        <begin position="27"/>
        <end position="372"/>
    </location>
</feature>
<evidence type="ECO:0000256" key="3">
    <source>
        <dbReference type="ARBA" id="ARBA00022723"/>
    </source>
</evidence>
<evidence type="ECO:0000256" key="6">
    <source>
        <dbReference type="ARBA" id="ARBA00022837"/>
    </source>
</evidence>
<dbReference type="AlphaFoldDB" id="A0AA41W5R5"/>
<evidence type="ECO:0000313" key="10">
    <source>
        <dbReference type="Proteomes" id="UP001165393"/>
    </source>
</evidence>
<keyword evidence="3" id="KW-0479">Metal-binding</keyword>
<gene>
    <name evidence="9" type="ORF">NAF29_06800</name>
</gene>
<protein>
    <submittedName>
        <fullName evidence="9">Sulfatase</fullName>
    </submittedName>
</protein>
<evidence type="ECO:0000256" key="4">
    <source>
        <dbReference type="ARBA" id="ARBA00022729"/>
    </source>
</evidence>
<organism evidence="9 10">
    <name type="scientific">Echinimonas agarilytica</name>
    <dbReference type="NCBI Taxonomy" id="1215918"/>
    <lineage>
        <taxon>Bacteria</taxon>
        <taxon>Pseudomonadati</taxon>
        <taxon>Pseudomonadota</taxon>
        <taxon>Gammaproteobacteria</taxon>
        <taxon>Alteromonadales</taxon>
        <taxon>Echinimonadaceae</taxon>
        <taxon>Echinimonas</taxon>
    </lineage>
</organism>
<dbReference type="GO" id="GO:0004423">
    <property type="term" value="F:iduronate-2-sulfatase activity"/>
    <property type="evidence" value="ECO:0007669"/>
    <property type="project" value="InterPro"/>
</dbReference>
<keyword evidence="10" id="KW-1185">Reference proteome</keyword>
<evidence type="ECO:0000256" key="5">
    <source>
        <dbReference type="ARBA" id="ARBA00022801"/>
    </source>
</evidence>
<feature type="chain" id="PRO_5041254339" evidence="7">
    <location>
        <begin position="25"/>
        <end position="481"/>
    </location>
</feature>
<feature type="signal peptide" evidence="7">
    <location>
        <begin position="1"/>
        <end position="24"/>
    </location>
</feature>
<reference evidence="9 10" key="1">
    <citation type="journal article" date="2013" name="Antonie Van Leeuwenhoek">
        <title>Echinimonas agarilytica gen. nov., sp. nov., a new gammaproteobacterium isolated from the sea urchin Strongylocentrotus intermedius.</title>
        <authorList>
            <person name="Nedashkovskaya O.I."/>
            <person name="Stenkova A.M."/>
            <person name="Zhukova N.V."/>
            <person name="Van Trappen S."/>
            <person name="Lee J.S."/>
            <person name="Kim S.B."/>
        </authorList>
    </citation>
    <scope>NUCLEOTIDE SEQUENCE [LARGE SCALE GENOMIC DNA]</scope>
    <source>
        <strain evidence="9 10">KMM 6351</strain>
    </source>
</reference>
<proteinExistence type="inferred from homology"/>
<comment type="cofactor">
    <cofactor evidence="1">
        <name>Ca(2+)</name>
        <dbReference type="ChEBI" id="CHEBI:29108"/>
    </cofactor>
</comment>
<evidence type="ECO:0000259" key="8">
    <source>
        <dbReference type="Pfam" id="PF00884"/>
    </source>
</evidence>
<dbReference type="InterPro" id="IPR000917">
    <property type="entry name" value="Sulfatase_N"/>
</dbReference>
<evidence type="ECO:0000256" key="1">
    <source>
        <dbReference type="ARBA" id="ARBA00001913"/>
    </source>
</evidence>
<evidence type="ECO:0000313" key="9">
    <source>
        <dbReference type="EMBL" id="MCM2679377.1"/>
    </source>
</evidence>
<keyword evidence="6" id="KW-0106">Calcium</keyword>
<dbReference type="PANTHER" id="PTHR45953:SF1">
    <property type="entry name" value="IDURONATE 2-SULFATASE"/>
    <property type="match status" value="1"/>
</dbReference>
<name>A0AA41W5R5_9GAMM</name>